<dbReference type="Proteomes" id="UP000245383">
    <property type="component" value="Unassembled WGS sequence"/>
</dbReference>
<protein>
    <recommendedName>
        <fullName evidence="3">BLOC-1-related complex subunit 5</fullName>
    </recommendedName>
</protein>
<evidence type="ECO:0000313" key="1">
    <source>
        <dbReference type="EMBL" id="PVU94614.1"/>
    </source>
</evidence>
<name>A0A2T9YQS8_9FUNG</name>
<comment type="caution">
    <text evidence="1">The sequence shown here is derived from an EMBL/GenBank/DDBJ whole genome shotgun (WGS) entry which is preliminary data.</text>
</comment>
<dbReference type="EMBL" id="MBFR01000082">
    <property type="protein sequence ID" value="PVU94614.1"/>
    <property type="molecule type" value="Genomic_DNA"/>
</dbReference>
<gene>
    <name evidence="1" type="ORF">BB561_002394</name>
</gene>
<sequence length="265" mass="29068">MDPATLTVKKKKGFSSKLTINTKNPQESLFRSQPVTVLVLPSTTVPLNLHREHTKTPPPLTSTFNNIPLKSAGLQSLQRLSEHADFTAGRANINTATLPNIAPEFTRNCNYPSSYKKKSLNITWNSSSSARNIPLSTNRLSFQGTDSYPPLSNEPFLSSFFKNSEILANPSLNSIASKATYEYTVLITNYYNSIVLDIKTIAESHVQLHSIISTSIACLDSKISHFDTTKSDISDNLDSIRALSSLDLSRISSKISTALAKIGCN</sequence>
<evidence type="ECO:0008006" key="3">
    <source>
        <dbReference type="Google" id="ProtNLM"/>
    </source>
</evidence>
<keyword evidence="2" id="KW-1185">Reference proteome</keyword>
<evidence type="ECO:0000313" key="2">
    <source>
        <dbReference type="Proteomes" id="UP000245383"/>
    </source>
</evidence>
<proteinExistence type="predicted"/>
<reference evidence="1 2" key="1">
    <citation type="journal article" date="2018" name="MBio">
        <title>Comparative Genomics Reveals the Core Gene Toolbox for the Fungus-Insect Symbiosis.</title>
        <authorList>
            <person name="Wang Y."/>
            <person name="Stata M."/>
            <person name="Wang W."/>
            <person name="Stajich J.E."/>
            <person name="White M.M."/>
            <person name="Moncalvo J.M."/>
        </authorList>
    </citation>
    <scope>NUCLEOTIDE SEQUENCE [LARGE SCALE GENOMIC DNA]</scope>
    <source>
        <strain evidence="1 2">SWE-8-4</strain>
    </source>
</reference>
<accession>A0A2T9YQS8</accession>
<dbReference type="AlphaFoldDB" id="A0A2T9YQS8"/>
<organism evidence="1 2">
    <name type="scientific">Smittium simulii</name>
    <dbReference type="NCBI Taxonomy" id="133385"/>
    <lineage>
        <taxon>Eukaryota</taxon>
        <taxon>Fungi</taxon>
        <taxon>Fungi incertae sedis</taxon>
        <taxon>Zoopagomycota</taxon>
        <taxon>Kickxellomycotina</taxon>
        <taxon>Harpellomycetes</taxon>
        <taxon>Harpellales</taxon>
        <taxon>Legeriomycetaceae</taxon>
        <taxon>Smittium</taxon>
    </lineage>
</organism>